<evidence type="ECO:0000313" key="2">
    <source>
        <dbReference type="EMBL" id="KAG8239381.1"/>
    </source>
</evidence>
<dbReference type="Proteomes" id="UP000792457">
    <property type="component" value="Unassembled WGS sequence"/>
</dbReference>
<gene>
    <name evidence="2" type="ORF">J437_LFUL015655</name>
</gene>
<dbReference type="AlphaFoldDB" id="A0A8K0KT74"/>
<evidence type="ECO:0000313" key="3">
    <source>
        <dbReference type="Proteomes" id="UP000792457"/>
    </source>
</evidence>
<feature type="non-terminal residue" evidence="2">
    <location>
        <position position="1"/>
    </location>
</feature>
<evidence type="ECO:0000256" key="1">
    <source>
        <dbReference type="SAM" id="MobiDB-lite"/>
    </source>
</evidence>
<comment type="caution">
    <text evidence="2">The sequence shown here is derived from an EMBL/GenBank/DDBJ whole genome shotgun (WGS) entry which is preliminary data.</text>
</comment>
<feature type="compositionally biased region" description="Basic and acidic residues" evidence="1">
    <location>
        <begin position="96"/>
        <end position="112"/>
    </location>
</feature>
<dbReference type="EMBL" id="KZ309620">
    <property type="protein sequence ID" value="KAG8239381.1"/>
    <property type="molecule type" value="Genomic_DNA"/>
</dbReference>
<reference evidence="2" key="1">
    <citation type="submission" date="2013-04" db="EMBL/GenBank/DDBJ databases">
        <authorList>
            <person name="Qu J."/>
            <person name="Murali S.C."/>
            <person name="Bandaranaike D."/>
            <person name="Bellair M."/>
            <person name="Blankenburg K."/>
            <person name="Chao H."/>
            <person name="Dinh H."/>
            <person name="Doddapaneni H."/>
            <person name="Downs B."/>
            <person name="Dugan-Rocha S."/>
            <person name="Elkadiri S."/>
            <person name="Gnanaolivu R.D."/>
            <person name="Hernandez B."/>
            <person name="Javaid M."/>
            <person name="Jayaseelan J.C."/>
            <person name="Lee S."/>
            <person name="Li M."/>
            <person name="Ming W."/>
            <person name="Munidasa M."/>
            <person name="Muniz J."/>
            <person name="Nguyen L."/>
            <person name="Ongeri F."/>
            <person name="Osuji N."/>
            <person name="Pu L.-L."/>
            <person name="Puazo M."/>
            <person name="Qu C."/>
            <person name="Quiroz J."/>
            <person name="Raj R."/>
            <person name="Weissenberger G."/>
            <person name="Xin Y."/>
            <person name="Zou X."/>
            <person name="Han Y."/>
            <person name="Richards S."/>
            <person name="Worley K."/>
            <person name="Muzny D."/>
            <person name="Gibbs R."/>
        </authorList>
    </citation>
    <scope>NUCLEOTIDE SEQUENCE</scope>
    <source>
        <strain evidence="2">Sampled in the wild</strain>
    </source>
</reference>
<reference evidence="2" key="2">
    <citation type="submission" date="2017-10" db="EMBL/GenBank/DDBJ databases">
        <title>Ladona fulva Genome sequencing and assembly.</title>
        <authorList>
            <person name="Murali S."/>
            <person name="Richards S."/>
            <person name="Bandaranaike D."/>
            <person name="Bellair M."/>
            <person name="Blankenburg K."/>
            <person name="Chao H."/>
            <person name="Dinh H."/>
            <person name="Doddapaneni H."/>
            <person name="Dugan-Rocha S."/>
            <person name="Elkadiri S."/>
            <person name="Gnanaolivu R."/>
            <person name="Hernandez B."/>
            <person name="Skinner E."/>
            <person name="Javaid M."/>
            <person name="Lee S."/>
            <person name="Li M."/>
            <person name="Ming W."/>
            <person name="Munidasa M."/>
            <person name="Muniz J."/>
            <person name="Nguyen L."/>
            <person name="Hughes D."/>
            <person name="Osuji N."/>
            <person name="Pu L.-L."/>
            <person name="Puazo M."/>
            <person name="Qu C."/>
            <person name="Quiroz J."/>
            <person name="Raj R."/>
            <person name="Weissenberger G."/>
            <person name="Xin Y."/>
            <person name="Zou X."/>
            <person name="Han Y."/>
            <person name="Worley K."/>
            <person name="Muzny D."/>
            <person name="Gibbs R."/>
        </authorList>
    </citation>
    <scope>NUCLEOTIDE SEQUENCE</scope>
    <source>
        <strain evidence="2">Sampled in the wild</strain>
    </source>
</reference>
<sequence>MSNKYPFQNWRLKADLRENKWVSKFLSLSPAAPAALLPPCEVNRTLAAVPERDKHFAQEASDGVWVELSSRKRSLSQRNYGRCACREEPSEIRAAREFHGQGRGEGAEREVPYRQVRISSDDADPEEAGRRD</sequence>
<organism evidence="2 3">
    <name type="scientific">Ladona fulva</name>
    <name type="common">Scarce chaser dragonfly</name>
    <name type="synonym">Libellula fulva</name>
    <dbReference type="NCBI Taxonomy" id="123851"/>
    <lineage>
        <taxon>Eukaryota</taxon>
        <taxon>Metazoa</taxon>
        <taxon>Ecdysozoa</taxon>
        <taxon>Arthropoda</taxon>
        <taxon>Hexapoda</taxon>
        <taxon>Insecta</taxon>
        <taxon>Pterygota</taxon>
        <taxon>Palaeoptera</taxon>
        <taxon>Odonata</taxon>
        <taxon>Epiprocta</taxon>
        <taxon>Anisoptera</taxon>
        <taxon>Libelluloidea</taxon>
        <taxon>Libellulidae</taxon>
        <taxon>Ladona</taxon>
    </lineage>
</organism>
<proteinExistence type="predicted"/>
<feature type="region of interest" description="Disordered" evidence="1">
    <location>
        <begin position="96"/>
        <end position="132"/>
    </location>
</feature>
<protein>
    <submittedName>
        <fullName evidence="2">Uncharacterized protein</fullName>
    </submittedName>
</protein>
<keyword evidence="3" id="KW-1185">Reference proteome</keyword>
<name>A0A8K0KT74_LADFU</name>
<accession>A0A8K0KT74</accession>